<gene>
    <name evidence="4" type="ORF">H9786_08980</name>
</gene>
<feature type="signal peptide" evidence="1">
    <location>
        <begin position="1"/>
        <end position="31"/>
    </location>
</feature>
<dbReference type="InterPro" id="IPR006311">
    <property type="entry name" value="TAT_signal"/>
</dbReference>
<dbReference type="InterPro" id="IPR002372">
    <property type="entry name" value="PQQ_rpt_dom"/>
</dbReference>
<dbReference type="Gene3D" id="3.60.21.10">
    <property type="match status" value="1"/>
</dbReference>
<accession>A0A9D2LDL8</accession>
<evidence type="ECO:0000259" key="3">
    <source>
        <dbReference type="Pfam" id="PF13360"/>
    </source>
</evidence>
<dbReference type="InterPro" id="IPR015943">
    <property type="entry name" value="WD40/YVTN_repeat-like_dom_sf"/>
</dbReference>
<feature type="domain" description="Calcineurin-like phosphoesterase" evidence="2">
    <location>
        <begin position="46"/>
        <end position="223"/>
    </location>
</feature>
<proteinExistence type="predicted"/>
<evidence type="ECO:0000256" key="1">
    <source>
        <dbReference type="SAM" id="SignalP"/>
    </source>
</evidence>
<evidence type="ECO:0000313" key="4">
    <source>
        <dbReference type="EMBL" id="HJB10646.1"/>
    </source>
</evidence>
<reference evidence="4" key="1">
    <citation type="journal article" date="2021" name="PeerJ">
        <title>Extensive microbial diversity within the chicken gut microbiome revealed by metagenomics and culture.</title>
        <authorList>
            <person name="Gilroy R."/>
            <person name="Ravi A."/>
            <person name="Getino M."/>
            <person name="Pursley I."/>
            <person name="Horton D.L."/>
            <person name="Alikhan N.F."/>
            <person name="Baker D."/>
            <person name="Gharbi K."/>
            <person name="Hall N."/>
            <person name="Watson M."/>
            <person name="Adriaenssens E.M."/>
            <person name="Foster-Nyarko E."/>
            <person name="Jarju S."/>
            <person name="Secka A."/>
            <person name="Antonio M."/>
            <person name="Oren A."/>
            <person name="Chaudhuri R.R."/>
            <person name="La Ragione R."/>
            <person name="Hildebrand F."/>
            <person name="Pallen M.J."/>
        </authorList>
    </citation>
    <scope>NUCLEOTIDE SEQUENCE</scope>
    <source>
        <strain evidence="4">ChiHjej13B12-24818</strain>
    </source>
</reference>
<feature type="chain" id="PRO_5038680399" evidence="1">
    <location>
        <begin position="32"/>
        <end position="726"/>
    </location>
</feature>
<dbReference type="SUPFAM" id="SSF56300">
    <property type="entry name" value="Metallo-dependent phosphatases"/>
    <property type="match status" value="1"/>
</dbReference>
<evidence type="ECO:0000313" key="5">
    <source>
        <dbReference type="Proteomes" id="UP000823823"/>
    </source>
</evidence>
<dbReference type="PANTHER" id="PTHR34512:SF30">
    <property type="entry name" value="OUTER MEMBRANE PROTEIN ASSEMBLY FACTOR BAMB"/>
    <property type="match status" value="1"/>
</dbReference>
<dbReference type="InterPro" id="IPR029052">
    <property type="entry name" value="Metallo-depent_PP-like"/>
</dbReference>
<dbReference type="Proteomes" id="UP000823823">
    <property type="component" value="Unassembled WGS sequence"/>
</dbReference>
<dbReference type="InterPro" id="IPR018391">
    <property type="entry name" value="PQQ_b-propeller_rpt"/>
</dbReference>
<dbReference type="Gene3D" id="2.130.10.10">
    <property type="entry name" value="YVTN repeat-like/Quinoprotein amine dehydrogenase"/>
    <property type="match status" value="1"/>
</dbReference>
<reference evidence="4" key="2">
    <citation type="submission" date="2021-04" db="EMBL/GenBank/DDBJ databases">
        <authorList>
            <person name="Gilroy R."/>
        </authorList>
    </citation>
    <scope>NUCLEOTIDE SEQUENCE</scope>
    <source>
        <strain evidence="4">ChiHjej13B12-24818</strain>
    </source>
</reference>
<feature type="domain" description="Pyrrolo-quinoline quinone repeat" evidence="3">
    <location>
        <begin position="505"/>
        <end position="709"/>
    </location>
</feature>
<dbReference type="SUPFAM" id="SSF50998">
    <property type="entry name" value="Quinoprotein alcohol dehydrogenase-like"/>
    <property type="match status" value="1"/>
</dbReference>
<dbReference type="EMBL" id="DWZH01000067">
    <property type="protein sequence ID" value="HJB10646.1"/>
    <property type="molecule type" value="Genomic_DNA"/>
</dbReference>
<comment type="caution">
    <text evidence="4">The sequence shown here is derived from an EMBL/GenBank/DDBJ whole genome shotgun (WGS) entry which is preliminary data.</text>
</comment>
<dbReference type="InterPro" id="IPR011047">
    <property type="entry name" value="Quinoprotein_ADH-like_sf"/>
</dbReference>
<dbReference type="GO" id="GO:0016787">
    <property type="term" value="F:hydrolase activity"/>
    <property type="evidence" value="ECO:0007669"/>
    <property type="project" value="InterPro"/>
</dbReference>
<dbReference type="InterPro" id="IPR004843">
    <property type="entry name" value="Calcineurin-like_PHP"/>
</dbReference>
<protein>
    <submittedName>
        <fullName evidence="4">PQQ-binding-like beta-propeller repeat protein</fullName>
    </submittedName>
</protein>
<keyword evidence="1" id="KW-0732">Signal</keyword>
<dbReference type="SMART" id="SM00564">
    <property type="entry name" value="PQQ"/>
    <property type="match status" value="5"/>
</dbReference>
<dbReference type="AlphaFoldDB" id="A0A9D2LDL8"/>
<dbReference type="Gene3D" id="2.40.128.630">
    <property type="match status" value="1"/>
</dbReference>
<evidence type="ECO:0000259" key="2">
    <source>
        <dbReference type="Pfam" id="PF00149"/>
    </source>
</evidence>
<sequence length="726" mass="77340">MDHLSRRTALASLPAGLLGAAAVSEATAAQAAPGLPAAPSGREEARLAFLADTHADPENDESLARMRAVFEAIDEFDPSLVIHGGDVTEHGTEAEFQAFEDAIPRGLRDRVAAVPGNHETRWDASAGQLRQQWIGEEVRYQDVDGVRLILADTTTHQQEVAWWSDSALTELEDAVHTARELPCVLVTHFPMGEGFYYVANQQDFEDVLARRPASLHLTGHTHRELLTRVNRRDQLEAAAVKIDAAYYELTGNVRSLLVTRVDIPDLGSPTDTVRTEIATYDLRPARGRDDCLPRGTEVADDGDSVAVDVALPGEFQGSVDAVLYDTSIYAGRNEQLEWTPLHGRSPQFSGELDASTLARGQQRVHLRMRPEDGSGTRLVTVPFVRADRATSWRVPLDGMIQGALTVVGTEGDELLVAGDSTGQVLALDRSGQSQWSAQVEGEIRHDLLALDEGRAVVVPDTTGLLHLLAADGSELWRYATEAPLAADPGTGTIDDAEVLLVCSGTTLHAIDAATGGGLWTAELPAASMGAPATDGDQVYLGVGDGCAHALDARTGAPVWSTSLTDKDGSYQRFIYGPWNDAVTVLPDGGVIVSGIADTWCLAPEDGSPRWRFDGSFQYAREALTEDGDLVMANEPGEILRIDPASGAELARHATAERILDEGFVLVDGVVYAASHSGLISAVDLASGDVEQIARLSTAPVLAGGAAFGDLVGFGDLAGVVHAVQRV</sequence>
<dbReference type="PANTHER" id="PTHR34512">
    <property type="entry name" value="CELL SURFACE PROTEIN"/>
    <property type="match status" value="1"/>
</dbReference>
<name>A0A9D2LDL8_9MICO</name>
<dbReference type="Pfam" id="PF00149">
    <property type="entry name" value="Metallophos"/>
    <property type="match status" value="1"/>
</dbReference>
<dbReference type="PROSITE" id="PS51318">
    <property type="entry name" value="TAT"/>
    <property type="match status" value="1"/>
</dbReference>
<organism evidence="4 5">
    <name type="scientific">Candidatus Brachybacterium merdavium</name>
    <dbReference type="NCBI Taxonomy" id="2838513"/>
    <lineage>
        <taxon>Bacteria</taxon>
        <taxon>Bacillati</taxon>
        <taxon>Actinomycetota</taxon>
        <taxon>Actinomycetes</taxon>
        <taxon>Micrococcales</taxon>
        <taxon>Dermabacteraceae</taxon>
        <taxon>Brachybacterium</taxon>
    </lineage>
</organism>
<dbReference type="Pfam" id="PF13360">
    <property type="entry name" value="PQQ_2"/>
    <property type="match status" value="1"/>
</dbReference>